<feature type="compositionally biased region" description="Polar residues" evidence="1">
    <location>
        <begin position="720"/>
        <end position="730"/>
    </location>
</feature>
<dbReference type="InterPro" id="IPR004046">
    <property type="entry name" value="GST_C"/>
</dbReference>
<dbReference type="STRING" id="1344416.A0A139ATA9"/>
<feature type="compositionally biased region" description="Low complexity" evidence="1">
    <location>
        <begin position="792"/>
        <end position="806"/>
    </location>
</feature>
<name>A0A139ATA9_GONPJ</name>
<accession>A0A139ATA9</accession>
<feature type="compositionally biased region" description="Polar residues" evidence="1">
    <location>
        <begin position="632"/>
        <end position="662"/>
    </location>
</feature>
<organism evidence="3 4">
    <name type="scientific">Gonapodya prolifera (strain JEL478)</name>
    <name type="common">Monoblepharis prolifera</name>
    <dbReference type="NCBI Taxonomy" id="1344416"/>
    <lineage>
        <taxon>Eukaryota</taxon>
        <taxon>Fungi</taxon>
        <taxon>Fungi incertae sedis</taxon>
        <taxon>Chytridiomycota</taxon>
        <taxon>Chytridiomycota incertae sedis</taxon>
        <taxon>Monoblepharidomycetes</taxon>
        <taxon>Monoblepharidales</taxon>
        <taxon>Gonapodyaceae</taxon>
        <taxon>Gonapodya</taxon>
    </lineage>
</organism>
<feature type="region of interest" description="Disordered" evidence="1">
    <location>
        <begin position="630"/>
        <end position="662"/>
    </location>
</feature>
<feature type="compositionally biased region" description="Low complexity" evidence="1">
    <location>
        <begin position="387"/>
        <end position="399"/>
    </location>
</feature>
<feature type="region of interest" description="Disordered" evidence="1">
    <location>
        <begin position="758"/>
        <end position="814"/>
    </location>
</feature>
<feature type="region of interest" description="Disordered" evidence="1">
    <location>
        <begin position="675"/>
        <end position="730"/>
    </location>
</feature>
<dbReference type="PANTHER" id="PTHR44490">
    <property type="entry name" value="EUKARYOTIC TRANSLATION ELONGATION FACTOR 1 EPSILON-1"/>
    <property type="match status" value="1"/>
</dbReference>
<dbReference type="PANTHER" id="PTHR44490:SF1">
    <property type="entry name" value="EUKARYOTIC TRANSLATION ELONGATION FACTOR 1 EPSILON-1"/>
    <property type="match status" value="1"/>
</dbReference>
<sequence length="995" mass="106806">MEGTVAFDDSRDALVRVIAKLVGVGEEGKLMGLERTVSSKEPTLRVNDEPELLSGQLAVSTRLLSLSRYTPLLGSTPNELEEIKRWTHFALDRLGRELSTRGELESQLKALNAHLFRPFLVGGRITMADIALFSCLEHNLDQISPTRYPSVVRLLGTVEHFLRHPTVEQYPVLTFDPNLHRFVAMLSELSASTTLVKLTVKGGKPTLKLSSDPHGVLHGQLAIATALLSNSPATPLLGTLSDRPLVESWVSYSLNKLLALVEAGGTRLQEELKNLEATLSTRSFFVSSTLTIADIAFYVAVFPIVTSLNVTSTPSILRLFDTVQFKIRKRVIRTLHPRGEKAPVHKSQSSIPIIDVAYPTNPESLPSSQLSVTRDLQSGSAKVDGDSTTSSTLSSDATTPKSSLPQSAPGVLTFDRSLDHFLAVVSDISGVGVTGTTAKKPGACLVSESRIPGTTAMLTFSTTPVTAFNDPLSISTFLIQNSTLGERTPLGQKLLGGSTWEKAEVASWTRFSVTRLRKALVESEEQRKATLKILDDFLTTRAFVISNHLTLADVALYTTLYPFAGSLATLNVPSVLRVFDTVQHQIRQTSITNITAAGANPCSPGCHTLPIIEFELEKTSKPNLERVGKDAISTSWQPTAETRTPASRKTVSKSGTQPVSAQVVSPKLNSAIDVIPGATIPQKKKTEKTRSDSRPASGAEHIANGVGPTPVNGAQHVPDVTQTNKELPTSTAAKVVDTTAETALVAREVPRVNGLGLSSIPLNGADHPVGKVQGLDSSPEERDIEVQKDTVAETSSSTLAAAAEPSNVSSPLTAREPSLPDILLPSHFEFRVGKIVSCSRSSTDESVFDVSLDVGDLKTHLVPARLGSSLSEAKVVGRDGRCVVLVGTEGSEDRTLRYLPLAAHVKDRTRTYVSLLRPPPIAPLGSSVNVRAFQSAGSSPARSDLTRWHDLSRSFFVRHDRVVCYKDVAGGSIEFVTKGGNVCVADASCVNGVLI</sequence>
<dbReference type="InterPro" id="IPR042450">
    <property type="entry name" value="EEF1E1"/>
</dbReference>
<dbReference type="AlphaFoldDB" id="A0A139ATA9"/>
<reference evidence="3 4" key="1">
    <citation type="journal article" date="2015" name="Genome Biol. Evol.">
        <title>Phylogenomic analyses indicate that early fungi evolved digesting cell walls of algal ancestors of land plants.</title>
        <authorList>
            <person name="Chang Y."/>
            <person name="Wang S."/>
            <person name="Sekimoto S."/>
            <person name="Aerts A.L."/>
            <person name="Choi C."/>
            <person name="Clum A."/>
            <person name="LaButti K.M."/>
            <person name="Lindquist E.A."/>
            <person name="Yee Ngan C."/>
            <person name="Ohm R.A."/>
            <person name="Salamov A.A."/>
            <person name="Grigoriev I.V."/>
            <person name="Spatafora J.W."/>
            <person name="Berbee M.L."/>
        </authorList>
    </citation>
    <scope>NUCLEOTIDE SEQUENCE [LARGE SCALE GENOMIC DNA]</scope>
    <source>
        <strain evidence="3 4">JEL478</strain>
    </source>
</reference>
<proteinExistence type="predicted"/>
<dbReference type="OrthoDB" id="19141at2759"/>
<dbReference type="EMBL" id="KQ965737">
    <property type="protein sequence ID" value="KXS19956.1"/>
    <property type="molecule type" value="Genomic_DNA"/>
</dbReference>
<protein>
    <recommendedName>
        <fullName evidence="2">Glutathione S-transferase C-terminal domain-containing protein</fullName>
    </recommendedName>
</protein>
<dbReference type="Proteomes" id="UP000070544">
    <property type="component" value="Unassembled WGS sequence"/>
</dbReference>
<dbReference type="Pfam" id="PF14497">
    <property type="entry name" value="GST_C_3"/>
    <property type="match status" value="1"/>
</dbReference>
<dbReference type="Gene3D" id="1.20.1050.10">
    <property type="match status" value="1"/>
</dbReference>
<evidence type="ECO:0000313" key="3">
    <source>
        <dbReference type="EMBL" id="KXS19956.1"/>
    </source>
</evidence>
<keyword evidence="4" id="KW-1185">Reference proteome</keyword>
<dbReference type="InterPro" id="IPR012340">
    <property type="entry name" value="NA-bd_OB-fold"/>
</dbReference>
<dbReference type="GO" id="GO:0005634">
    <property type="term" value="C:nucleus"/>
    <property type="evidence" value="ECO:0007669"/>
    <property type="project" value="TreeGrafter"/>
</dbReference>
<dbReference type="InterPro" id="IPR036282">
    <property type="entry name" value="Glutathione-S-Trfase_C_sf"/>
</dbReference>
<dbReference type="GO" id="GO:0017101">
    <property type="term" value="C:aminoacyl-tRNA synthetase multienzyme complex"/>
    <property type="evidence" value="ECO:0007669"/>
    <property type="project" value="InterPro"/>
</dbReference>
<dbReference type="Gene3D" id="2.40.50.140">
    <property type="entry name" value="Nucleic acid-binding proteins"/>
    <property type="match status" value="1"/>
</dbReference>
<evidence type="ECO:0000313" key="4">
    <source>
        <dbReference type="Proteomes" id="UP000070544"/>
    </source>
</evidence>
<gene>
    <name evidence="3" type="ORF">M427DRAFT_433897</name>
</gene>
<dbReference type="Gene3D" id="1.20.1050.130">
    <property type="match status" value="2"/>
</dbReference>
<feature type="domain" description="Glutathione S-transferase C-terminal" evidence="2">
    <location>
        <begin position="105"/>
        <end position="170"/>
    </location>
</feature>
<evidence type="ECO:0000256" key="1">
    <source>
        <dbReference type="SAM" id="MobiDB-lite"/>
    </source>
</evidence>
<dbReference type="GO" id="GO:0005737">
    <property type="term" value="C:cytoplasm"/>
    <property type="evidence" value="ECO:0007669"/>
    <property type="project" value="TreeGrafter"/>
</dbReference>
<evidence type="ECO:0000259" key="2">
    <source>
        <dbReference type="Pfam" id="PF14497"/>
    </source>
</evidence>
<feature type="region of interest" description="Disordered" evidence="1">
    <location>
        <begin position="376"/>
        <end position="408"/>
    </location>
</feature>
<feature type="compositionally biased region" description="Basic and acidic residues" evidence="1">
    <location>
        <begin position="779"/>
        <end position="791"/>
    </location>
</feature>
<dbReference type="SUPFAM" id="SSF47616">
    <property type="entry name" value="GST C-terminal domain-like"/>
    <property type="match status" value="3"/>
</dbReference>